<evidence type="ECO:0000313" key="1">
    <source>
        <dbReference type="EMBL" id="NML93475.1"/>
    </source>
</evidence>
<evidence type="ECO:0000313" key="2">
    <source>
        <dbReference type="Proteomes" id="UP000583556"/>
    </source>
</evidence>
<proteinExistence type="predicted"/>
<reference evidence="1 2" key="1">
    <citation type="submission" date="2020-04" db="EMBL/GenBank/DDBJ databases">
        <title>Novosphingobium sp. TW-4 isolated from soil.</title>
        <authorList>
            <person name="Dahal R.H."/>
            <person name="Chaudhary D.K."/>
        </authorList>
    </citation>
    <scope>NUCLEOTIDE SEQUENCE [LARGE SCALE GENOMIC DNA]</scope>
    <source>
        <strain evidence="1 2">TW-4</strain>
    </source>
</reference>
<gene>
    <name evidence="1" type="ORF">HHL27_07320</name>
</gene>
<protein>
    <submittedName>
        <fullName evidence="1">Uncharacterized protein</fullName>
    </submittedName>
</protein>
<dbReference type="AlphaFoldDB" id="A0A7Y0BNI6"/>
<dbReference type="EMBL" id="JABBGM010000002">
    <property type="protein sequence ID" value="NML93475.1"/>
    <property type="molecule type" value="Genomic_DNA"/>
</dbReference>
<accession>A0A7Y0BNI6</accession>
<name>A0A7Y0BNI6_9SPHN</name>
<keyword evidence="2" id="KW-1185">Reference proteome</keyword>
<sequence length="106" mass="11812">MPADIRTDGFARLSEATRAGPVTVRPVDVVEDSRCPMNARCIWAGRVVVSAVITEDGRKQERKLVLGEPALLTSGSVMLDTVEPPTRTDTQIRPQDYRFHFSWTGR</sequence>
<dbReference type="Proteomes" id="UP000583556">
    <property type="component" value="Unassembled WGS sequence"/>
</dbReference>
<organism evidence="1 2">
    <name type="scientific">Novosphingobium olei</name>
    <dbReference type="NCBI Taxonomy" id="2728851"/>
    <lineage>
        <taxon>Bacteria</taxon>
        <taxon>Pseudomonadati</taxon>
        <taxon>Pseudomonadota</taxon>
        <taxon>Alphaproteobacteria</taxon>
        <taxon>Sphingomonadales</taxon>
        <taxon>Sphingomonadaceae</taxon>
        <taxon>Novosphingobium</taxon>
    </lineage>
</organism>
<comment type="caution">
    <text evidence="1">The sequence shown here is derived from an EMBL/GenBank/DDBJ whole genome shotgun (WGS) entry which is preliminary data.</text>
</comment>